<dbReference type="Proteomes" id="UP001198806">
    <property type="component" value="Unassembled WGS sequence"/>
</dbReference>
<proteinExistence type="inferred from homology"/>
<accession>A0AAP2VN36</accession>
<evidence type="ECO:0000256" key="2">
    <source>
        <dbReference type="ARBA" id="ARBA00012682"/>
    </source>
</evidence>
<keyword evidence="3" id="KW-0479">Metal-binding</keyword>
<protein>
    <recommendedName>
        <fullName evidence="2">superoxide dismutase</fullName>
        <ecNumber evidence="2">1.15.1.1</ecNumber>
    </recommendedName>
</protein>
<dbReference type="PRINTS" id="PR01703">
    <property type="entry name" value="MNSODISMTASE"/>
</dbReference>
<feature type="domain" description="Manganese/iron superoxide dismutase N-terminal" evidence="5">
    <location>
        <begin position="2"/>
        <end position="57"/>
    </location>
</feature>
<reference evidence="6" key="1">
    <citation type="submission" date="2021-10" db="EMBL/GenBank/DDBJ databases">
        <title>Collection of gut derived symbiotic bacterial strains cultured from healthy donors.</title>
        <authorList>
            <person name="Lin H."/>
            <person name="Littmann E."/>
            <person name="Kohout C."/>
            <person name="Pamer E.G."/>
        </authorList>
    </citation>
    <scope>NUCLEOTIDE SEQUENCE</scope>
    <source>
        <strain evidence="6">DFI.2.94</strain>
    </source>
</reference>
<comment type="similarity">
    <text evidence="1">Belongs to the iron/manganese superoxide dismutase family.</text>
</comment>
<evidence type="ECO:0000256" key="4">
    <source>
        <dbReference type="ARBA" id="ARBA00023002"/>
    </source>
</evidence>
<dbReference type="Pfam" id="PF00081">
    <property type="entry name" value="Sod_Fe_N"/>
    <property type="match status" value="1"/>
</dbReference>
<dbReference type="PANTHER" id="PTHR11404:SF6">
    <property type="entry name" value="SUPEROXIDE DISMUTASE [MN], MITOCHONDRIAL"/>
    <property type="match status" value="1"/>
</dbReference>
<dbReference type="AlphaFoldDB" id="A0AAP2VN36"/>
<dbReference type="RefSeq" id="WP_394812205.1">
    <property type="nucleotide sequence ID" value="NZ_JAJCNI010000222.1"/>
</dbReference>
<evidence type="ECO:0000313" key="6">
    <source>
        <dbReference type="EMBL" id="MCB6520530.1"/>
    </source>
</evidence>
<evidence type="ECO:0000256" key="1">
    <source>
        <dbReference type="ARBA" id="ARBA00008714"/>
    </source>
</evidence>
<organism evidence="6 7">
    <name type="scientific">Parabacteroides distasonis</name>
    <dbReference type="NCBI Taxonomy" id="823"/>
    <lineage>
        <taxon>Bacteria</taxon>
        <taxon>Pseudomonadati</taxon>
        <taxon>Bacteroidota</taxon>
        <taxon>Bacteroidia</taxon>
        <taxon>Bacteroidales</taxon>
        <taxon>Tannerellaceae</taxon>
        <taxon>Parabacteroides</taxon>
    </lineage>
</organism>
<dbReference type="Gene3D" id="1.10.287.990">
    <property type="entry name" value="Fe,Mn superoxide dismutase (SOD) domain"/>
    <property type="match status" value="1"/>
</dbReference>
<gene>
    <name evidence="6" type="ORF">LI194_22405</name>
</gene>
<feature type="non-terminal residue" evidence="6">
    <location>
        <position position="59"/>
    </location>
</feature>
<dbReference type="GO" id="GO:0046872">
    <property type="term" value="F:metal ion binding"/>
    <property type="evidence" value="ECO:0007669"/>
    <property type="project" value="UniProtKB-KW"/>
</dbReference>
<evidence type="ECO:0000256" key="3">
    <source>
        <dbReference type="ARBA" id="ARBA00022723"/>
    </source>
</evidence>
<evidence type="ECO:0000313" key="7">
    <source>
        <dbReference type="Proteomes" id="UP001198806"/>
    </source>
</evidence>
<evidence type="ECO:0000259" key="5">
    <source>
        <dbReference type="Pfam" id="PF00081"/>
    </source>
</evidence>
<dbReference type="InterPro" id="IPR019831">
    <property type="entry name" value="Mn/Fe_SOD_N"/>
</dbReference>
<name>A0AAP2VN36_PARDI</name>
<dbReference type="PANTHER" id="PTHR11404">
    <property type="entry name" value="SUPEROXIDE DISMUTASE 2"/>
    <property type="match status" value="1"/>
</dbReference>
<dbReference type="InterPro" id="IPR050265">
    <property type="entry name" value="Fe/Mn_Superoxide_Dismutase"/>
</dbReference>
<dbReference type="EC" id="1.15.1.1" evidence="2"/>
<keyword evidence="4" id="KW-0560">Oxidoreductase</keyword>
<dbReference type="EMBL" id="JAJCNI010000222">
    <property type="protein sequence ID" value="MCB6520530.1"/>
    <property type="molecule type" value="Genomic_DNA"/>
</dbReference>
<dbReference type="InterPro" id="IPR001189">
    <property type="entry name" value="Mn/Fe_SOD"/>
</dbReference>
<comment type="caution">
    <text evidence="6">The sequence shown here is derived from an EMBL/GenBank/DDBJ whole genome shotgun (WGS) entry which is preliminary data.</text>
</comment>
<dbReference type="InterPro" id="IPR036324">
    <property type="entry name" value="Mn/Fe_SOD_N_sf"/>
</dbReference>
<dbReference type="GO" id="GO:0004784">
    <property type="term" value="F:superoxide dismutase activity"/>
    <property type="evidence" value="ECO:0007669"/>
    <property type="project" value="UniProtKB-EC"/>
</dbReference>
<dbReference type="SUPFAM" id="SSF46609">
    <property type="entry name" value="Fe,Mn superoxide dismutase (SOD), N-terminal domain"/>
    <property type="match status" value="1"/>
</dbReference>
<sequence>MAYTLPDLPYGYDALEPYIDVETMHLHHDKHHNTYVTNLNAAIEKYPELEEQSIEELMK</sequence>